<dbReference type="InterPro" id="IPR040472">
    <property type="entry name" value="FMRP_KH0"/>
</dbReference>
<dbReference type="InterPro" id="IPR004087">
    <property type="entry name" value="KH_dom"/>
</dbReference>
<sequence>MQIEVKQPNGIYMKAEIKKILPESLLVAYDVLLKPDENVAYENCRVLRQHPNGNRPFKVGEVVEAYIQKGELCGYQMAKILDIKGQFAVVESLNEPKAVEIITFDSCRDGNLTTPLSFEKMKQFSIPVPDDMRSYFEQPDSFKDLYDTIESIHIDYDSDDGNIIFWSHSDAIIRKVKILSDFFMSDSRQKMQFLQRKEHVKKVDKFDNGKVAQHVEEFDILSDLMGLAIGSQGTNFARARHVEGINEIVYHQSSVDEDYVTVKIFSENSEAAEQARCILEYVLHSVEVPRRMMSRIIGKNGATIQEIVDKSGVIRVQVEDDDHESEKVNFIFTGTKETVSNAELLIQFHLKHLKEMQEMRDELNHSVPRNAPPPPLQQHNSSATISSTTSKNIFLESLKQLGNNSSSRGRNTNGNFVDYNGDSRGRGRGRRGGGSQRWRGNREPLGAAYDESY</sequence>
<proteinExistence type="predicted"/>
<evidence type="ECO:0000313" key="4">
    <source>
        <dbReference type="Proteomes" id="UP000887540"/>
    </source>
</evidence>
<dbReference type="Gene3D" id="3.30.1370.10">
    <property type="entry name" value="K Homology domain, type 1"/>
    <property type="match status" value="2"/>
</dbReference>
<dbReference type="GO" id="GO:0048170">
    <property type="term" value="P:positive regulation of long-term neuronal synaptic plasticity"/>
    <property type="evidence" value="ECO:0007669"/>
    <property type="project" value="TreeGrafter"/>
</dbReference>
<feature type="region of interest" description="Disordered" evidence="2">
    <location>
        <begin position="361"/>
        <end position="387"/>
    </location>
</feature>
<feature type="domain" description="K Homology" evidence="3">
    <location>
        <begin position="280"/>
        <end position="351"/>
    </location>
</feature>
<feature type="compositionally biased region" description="Low complexity" evidence="2">
    <location>
        <begin position="402"/>
        <end position="415"/>
    </location>
</feature>
<dbReference type="GO" id="GO:0048513">
    <property type="term" value="P:animal organ development"/>
    <property type="evidence" value="ECO:0007669"/>
    <property type="project" value="TreeGrafter"/>
</dbReference>
<dbReference type="Proteomes" id="UP000887540">
    <property type="component" value="Unplaced"/>
</dbReference>
<evidence type="ECO:0000256" key="2">
    <source>
        <dbReference type="SAM" id="MobiDB-lite"/>
    </source>
</evidence>
<dbReference type="GO" id="GO:0005634">
    <property type="term" value="C:nucleus"/>
    <property type="evidence" value="ECO:0007669"/>
    <property type="project" value="TreeGrafter"/>
</dbReference>
<dbReference type="InterPro" id="IPR036612">
    <property type="entry name" value="KH_dom_type_1_sf"/>
</dbReference>
<evidence type="ECO:0000259" key="3">
    <source>
        <dbReference type="SMART" id="SM00322"/>
    </source>
</evidence>
<evidence type="ECO:0000313" key="5">
    <source>
        <dbReference type="WBParaSite" id="ACRNAN_scaffold1299.g9143.t1"/>
    </source>
</evidence>
<dbReference type="PANTHER" id="PTHR10603">
    <property type="entry name" value="FRAGILE X MENTAL RETARDATION SYNDROME-RELATED PROTEIN"/>
    <property type="match status" value="1"/>
</dbReference>
<dbReference type="GO" id="GO:0098793">
    <property type="term" value="C:presynapse"/>
    <property type="evidence" value="ECO:0007669"/>
    <property type="project" value="GOC"/>
</dbReference>
<dbReference type="GO" id="GO:0043488">
    <property type="term" value="P:regulation of mRNA stability"/>
    <property type="evidence" value="ECO:0007669"/>
    <property type="project" value="TreeGrafter"/>
</dbReference>
<organism evidence="4 5">
    <name type="scientific">Acrobeloides nanus</name>
    <dbReference type="NCBI Taxonomy" id="290746"/>
    <lineage>
        <taxon>Eukaryota</taxon>
        <taxon>Metazoa</taxon>
        <taxon>Ecdysozoa</taxon>
        <taxon>Nematoda</taxon>
        <taxon>Chromadorea</taxon>
        <taxon>Rhabditida</taxon>
        <taxon>Tylenchina</taxon>
        <taxon>Cephalobomorpha</taxon>
        <taxon>Cephaloboidea</taxon>
        <taxon>Cephalobidae</taxon>
        <taxon>Acrobeloides</taxon>
    </lineage>
</organism>
<dbReference type="GO" id="GO:0099577">
    <property type="term" value="P:regulation of translation at presynapse, modulating synaptic transmission"/>
    <property type="evidence" value="ECO:0007669"/>
    <property type="project" value="TreeGrafter"/>
</dbReference>
<reference evidence="5" key="1">
    <citation type="submission" date="2022-11" db="UniProtKB">
        <authorList>
            <consortium name="WormBaseParasite"/>
        </authorList>
    </citation>
    <scope>IDENTIFICATION</scope>
</reference>
<keyword evidence="1" id="KW-0694">RNA-binding</keyword>
<dbReference type="GO" id="GO:0043005">
    <property type="term" value="C:neuron projection"/>
    <property type="evidence" value="ECO:0007669"/>
    <property type="project" value="TreeGrafter"/>
</dbReference>
<protein>
    <submittedName>
        <fullName evidence="5">K Homology domain-containing protein</fullName>
    </submittedName>
</protein>
<feature type="compositionally biased region" description="Polar residues" evidence="2">
    <location>
        <begin position="377"/>
        <end position="387"/>
    </location>
</feature>
<dbReference type="Pfam" id="PF00013">
    <property type="entry name" value="KH_1"/>
    <property type="match status" value="1"/>
</dbReference>
<dbReference type="GO" id="GO:0003730">
    <property type="term" value="F:mRNA 3'-UTR binding"/>
    <property type="evidence" value="ECO:0007669"/>
    <property type="project" value="TreeGrafter"/>
</dbReference>
<dbReference type="GO" id="GO:0045182">
    <property type="term" value="F:translation regulator activity"/>
    <property type="evidence" value="ECO:0007669"/>
    <property type="project" value="TreeGrafter"/>
</dbReference>
<dbReference type="Gene3D" id="2.30.30.140">
    <property type="match status" value="2"/>
</dbReference>
<evidence type="ECO:0000256" key="1">
    <source>
        <dbReference type="PROSITE-ProRule" id="PRU00117"/>
    </source>
</evidence>
<dbReference type="SMART" id="SM00322">
    <property type="entry name" value="KH"/>
    <property type="match status" value="1"/>
</dbReference>
<dbReference type="PROSITE" id="PS50084">
    <property type="entry name" value="KH_TYPE_1"/>
    <property type="match status" value="2"/>
</dbReference>
<dbReference type="AlphaFoldDB" id="A0A914CP83"/>
<dbReference type="Pfam" id="PF17904">
    <property type="entry name" value="KH_9"/>
    <property type="match status" value="1"/>
</dbReference>
<dbReference type="GO" id="GO:0045727">
    <property type="term" value="P:positive regulation of translation"/>
    <property type="evidence" value="ECO:0007669"/>
    <property type="project" value="TreeGrafter"/>
</dbReference>
<dbReference type="GO" id="GO:0051028">
    <property type="term" value="P:mRNA transport"/>
    <property type="evidence" value="ECO:0007669"/>
    <property type="project" value="TreeGrafter"/>
</dbReference>
<dbReference type="PANTHER" id="PTHR10603:SF7">
    <property type="entry name" value="FRAGILE X MESSENGER RIBONUCLEOPROTEIN 1 HOMOLOG"/>
    <property type="match status" value="1"/>
</dbReference>
<dbReference type="GO" id="GO:0010494">
    <property type="term" value="C:cytoplasmic stress granule"/>
    <property type="evidence" value="ECO:0007669"/>
    <property type="project" value="TreeGrafter"/>
</dbReference>
<dbReference type="InterPro" id="IPR040148">
    <property type="entry name" value="FMR1"/>
</dbReference>
<name>A0A914CP83_9BILA</name>
<dbReference type="SUPFAM" id="SSF54791">
    <property type="entry name" value="Eukaryotic type KH-domain (KH-domain type I)"/>
    <property type="match status" value="2"/>
</dbReference>
<accession>A0A914CP83</accession>
<keyword evidence="4" id="KW-1185">Reference proteome</keyword>
<dbReference type="InterPro" id="IPR004088">
    <property type="entry name" value="KH_dom_type_1"/>
</dbReference>
<dbReference type="WBParaSite" id="ACRNAN_scaffold1299.g9143.t1">
    <property type="protein sequence ID" value="ACRNAN_scaffold1299.g9143.t1"/>
    <property type="gene ID" value="ACRNAN_scaffold1299.g9143"/>
</dbReference>
<dbReference type="CDD" id="cd22426">
    <property type="entry name" value="KH_I_FMR1_FXR_rpt2"/>
    <property type="match status" value="1"/>
</dbReference>
<feature type="region of interest" description="Disordered" evidence="2">
    <location>
        <begin position="401"/>
        <end position="453"/>
    </location>
</feature>